<dbReference type="Pfam" id="PF04397">
    <property type="entry name" value="LytTR"/>
    <property type="match status" value="1"/>
</dbReference>
<dbReference type="RefSeq" id="WP_078789457.1">
    <property type="nucleotide sequence ID" value="NZ_FUWR01000004.1"/>
</dbReference>
<evidence type="ECO:0000313" key="4">
    <source>
        <dbReference type="EMBL" id="SJZ62752.1"/>
    </source>
</evidence>
<dbReference type="STRING" id="115783.SAMN02745119_01200"/>
<dbReference type="OrthoDB" id="9808843at2"/>
<dbReference type="AlphaFoldDB" id="A0A1T4M751"/>
<dbReference type="Gene3D" id="3.40.50.2300">
    <property type="match status" value="1"/>
</dbReference>
<proteinExistence type="predicted"/>
<dbReference type="InterPro" id="IPR046947">
    <property type="entry name" value="LytR-like"/>
</dbReference>
<dbReference type="GO" id="GO:0000156">
    <property type="term" value="F:phosphorelay response regulator activity"/>
    <property type="evidence" value="ECO:0007669"/>
    <property type="project" value="InterPro"/>
</dbReference>
<dbReference type="PROSITE" id="PS50930">
    <property type="entry name" value="HTH_LYTTR"/>
    <property type="match status" value="1"/>
</dbReference>
<dbReference type="Gene3D" id="2.40.50.1020">
    <property type="entry name" value="LytTr DNA-binding domain"/>
    <property type="match status" value="1"/>
</dbReference>
<dbReference type="InterPro" id="IPR007492">
    <property type="entry name" value="LytTR_DNA-bd_dom"/>
</dbReference>
<dbReference type="Proteomes" id="UP000190102">
    <property type="component" value="Unassembled WGS sequence"/>
</dbReference>
<accession>A0A1T4M751</accession>
<evidence type="ECO:0000259" key="2">
    <source>
        <dbReference type="PROSITE" id="PS50110"/>
    </source>
</evidence>
<feature type="domain" description="Response regulatory" evidence="2">
    <location>
        <begin position="5"/>
        <end position="117"/>
    </location>
</feature>
<evidence type="ECO:0000256" key="1">
    <source>
        <dbReference type="PROSITE-ProRule" id="PRU00169"/>
    </source>
</evidence>
<dbReference type="SMART" id="SM00448">
    <property type="entry name" value="REC"/>
    <property type="match status" value="1"/>
</dbReference>
<dbReference type="SMART" id="SM00850">
    <property type="entry name" value="LytTR"/>
    <property type="match status" value="1"/>
</dbReference>
<gene>
    <name evidence="4" type="ORF">SAMN02745119_01200</name>
</gene>
<feature type="modified residue" description="4-aspartylphosphate" evidence="1">
    <location>
        <position position="57"/>
    </location>
</feature>
<dbReference type="InterPro" id="IPR011006">
    <property type="entry name" value="CheY-like_superfamily"/>
</dbReference>
<evidence type="ECO:0000313" key="5">
    <source>
        <dbReference type="Proteomes" id="UP000190102"/>
    </source>
</evidence>
<keyword evidence="5" id="KW-1185">Reference proteome</keyword>
<dbReference type="EMBL" id="FUWR01000004">
    <property type="protein sequence ID" value="SJZ62752.1"/>
    <property type="molecule type" value="Genomic_DNA"/>
</dbReference>
<dbReference type="PANTHER" id="PTHR37299:SF1">
    <property type="entry name" value="STAGE 0 SPORULATION PROTEIN A HOMOLOG"/>
    <property type="match status" value="1"/>
</dbReference>
<feature type="domain" description="HTH LytTR-type" evidence="3">
    <location>
        <begin position="152"/>
        <end position="254"/>
    </location>
</feature>
<organism evidence="4 5">
    <name type="scientific">Trichlorobacter thiogenes</name>
    <dbReference type="NCBI Taxonomy" id="115783"/>
    <lineage>
        <taxon>Bacteria</taxon>
        <taxon>Pseudomonadati</taxon>
        <taxon>Thermodesulfobacteriota</taxon>
        <taxon>Desulfuromonadia</taxon>
        <taxon>Geobacterales</taxon>
        <taxon>Geobacteraceae</taxon>
        <taxon>Trichlorobacter</taxon>
    </lineage>
</organism>
<dbReference type="GO" id="GO:0003677">
    <property type="term" value="F:DNA binding"/>
    <property type="evidence" value="ECO:0007669"/>
    <property type="project" value="InterPro"/>
</dbReference>
<evidence type="ECO:0000259" key="3">
    <source>
        <dbReference type="PROSITE" id="PS50930"/>
    </source>
</evidence>
<dbReference type="InterPro" id="IPR001789">
    <property type="entry name" value="Sig_transdc_resp-reg_receiver"/>
</dbReference>
<dbReference type="SUPFAM" id="SSF52172">
    <property type="entry name" value="CheY-like"/>
    <property type="match status" value="1"/>
</dbReference>
<sequence length="254" mass="28335">MKTVTALIADDEAPLRAFLKRRLSLLWPEMTVTCEASNGLDALKLAAALQPDIAFLDIKMPGLSGIEVAGKLPKGCLPVFITAFDKFAIEAFEAGGVDYLLKPVSDSRLEKMVARLKSRLPAISTSLQQLDTILARLSLSAQSVGREYLQWIKVGQKDKIRLISVQEVDYFKSTDKYTTVRSGEEEFLIKKSIKELVDELSPDQFWQIHRATLVNVTKIEMVKRSLTGSYNVHLAGSNQTLSVSRAFSHLFKQM</sequence>
<dbReference type="Pfam" id="PF00072">
    <property type="entry name" value="Response_reg"/>
    <property type="match status" value="1"/>
</dbReference>
<reference evidence="5" key="1">
    <citation type="submission" date="2017-02" db="EMBL/GenBank/DDBJ databases">
        <authorList>
            <person name="Varghese N."/>
            <person name="Submissions S."/>
        </authorList>
    </citation>
    <scope>NUCLEOTIDE SEQUENCE [LARGE SCALE GENOMIC DNA]</scope>
    <source>
        <strain evidence="5">ATCC BAA-34</strain>
    </source>
</reference>
<dbReference type="PANTHER" id="PTHR37299">
    <property type="entry name" value="TRANSCRIPTIONAL REGULATOR-RELATED"/>
    <property type="match status" value="1"/>
</dbReference>
<protein>
    <submittedName>
        <fullName evidence="4">Two component transcriptional regulator, LytTR family</fullName>
    </submittedName>
</protein>
<dbReference type="PROSITE" id="PS50110">
    <property type="entry name" value="RESPONSE_REGULATORY"/>
    <property type="match status" value="1"/>
</dbReference>
<name>A0A1T4M751_9BACT</name>
<keyword evidence="1" id="KW-0597">Phosphoprotein</keyword>